<dbReference type="PROSITE" id="PS50887">
    <property type="entry name" value="GGDEF"/>
    <property type="match status" value="1"/>
</dbReference>
<evidence type="ECO:0000259" key="2">
    <source>
        <dbReference type="PROSITE" id="PS50885"/>
    </source>
</evidence>
<name>A0ABX2T541_9PROT</name>
<dbReference type="InterPro" id="IPR000160">
    <property type="entry name" value="GGDEF_dom"/>
</dbReference>
<comment type="caution">
    <text evidence="4">The sequence shown here is derived from an EMBL/GenBank/DDBJ whole genome shotgun (WGS) entry which is preliminary data.</text>
</comment>
<accession>A0ABX2T541</accession>
<dbReference type="InterPro" id="IPR052163">
    <property type="entry name" value="DGC-Regulatory_Protein"/>
</dbReference>
<protein>
    <submittedName>
        <fullName evidence="4">GGDEF domain-containing protein</fullName>
    </submittedName>
</protein>
<dbReference type="InterPro" id="IPR043128">
    <property type="entry name" value="Rev_trsase/Diguanyl_cyclase"/>
</dbReference>
<evidence type="ECO:0000256" key="1">
    <source>
        <dbReference type="SAM" id="Phobius"/>
    </source>
</evidence>
<dbReference type="NCBIfam" id="TIGR00254">
    <property type="entry name" value="GGDEF"/>
    <property type="match status" value="1"/>
</dbReference>
<dbReference type="Gene3D" id="3.30.70.270">
    <property type="match status" value="1"/>
</dbReference>
<organism evidence="4 5">
    <name type="scientific">Azospirillum oleiclasticum</name>
    <dbReference type="NCBI Taxonomy" id="2735135"/>
    <lineage>
        <taxon>Bacteria</taxon>
        <taxon>Pseudomonadati</taxon>
        <taxon>Pseudomonadota</taxon>
        <taxon>Alphaproteobacteria</taxon>
        <taxon>Rhodospirillales</taxon>
        <taxon>Azospirillaceae</taxon>
        <taxon>Azospirillum</taxon>
    </lineage>
</organism>
<dbReference type="InterPro" id="IPR029787">
    <property type="entry name" value="Nucleotide_cyclase"/>
</dbReference>
<reference evidence="4 5" key="1">
    <citation type="submission" date="2020-05" db="EMBL/GenBank/DDBJ databases">
        <title>Azospirillum oleiclasticum sp. nov, a nitrogen-fixing and heavy crude oil-emulsifying bacterium isolated from the crude oil of Yumen Oilfield.</title>
        <authorList>
            <person name="Wu D."/>
            <person name="Cai M."/>
            <person name="Zhang X."/>
        </authorList>
    </citation>
    <scope>NUCLEOTIDE SEQUENCE [LARGE SCALE GENOMIC DNA]</scope>
    <source>
        <strain evidence="4 5">ROY-1-1-2</strain>
    </source>
</reference>
<dbReference type="SMART" id="SM00267">
    <property type="entry name" value="GGDEF"/>
    <property type="match status" value="1"/>
</dbReference>
<keyword evidence="1" id="KW-0472">Membrane</keyword>
<dbReference type="InterPro" id="IPR003660">
    <property type="entry name" value="HAMP_dom"/>
</dbReference>
<keyword evidence="1" id="KW-0812">Transmembrane</keyword>
<dbReference type="Gene3D" id="3.30.450.20">
    <property type="entry name" value="PAS domain"/>
    <property type="match status" value="1"/>
</dbReference>
<dbReference type="PANTHER" id="PTHR46663">
    <property type="entry name" value="DIGUANYLATE CYCLASE DGCT-RELATED"/>
    <property type="match status" value="1"/>
</dbReference>
<dbReference type="PROSITE" id="PS50885">
    <property type="entry name" value="HAMP"/>
    <property type="match status" value="1"/>
</dbReference>
<keyword evidence="1" id="KW-1133">Transmembrane helix</keyword>
<dbReference type="Proteomes" id="UP000584642">
    <property type="component" value="Unassembled WGS sequence"/>
</dbReference>
<evidence type="ECO:0000313" key="5">
    <source>
        <dbReference type="Proteomes" id="UP000584642"/>
    </source>
</evidence>
<evidence type="ECO:0000259" key="3">
    <source>
        <dbReference type="PROSITE" id="PS50887"/>
    </source>
</evidence>
<dbReference type="CDD" id="cd01949">
    <property type="entry name" value="GGDEF"/>
    <property type="match status" value="1"/>
</dbReference>
<feature type="domain" description="GGDEF" evidence="3">
    <location>
        <begin position="392"/>
        <end position="527"/>
    </location>
</feature>
<dbReference type="PANTHER" id="PTHR46663:SF2">
    <property type="entry name" value="GGDEF DOMAIN-CONTAINING PROTEIN"/>
    <property type="match status" value="1"/>
</dbReference>
<dbReference type="EMBL" id="JABFDB010000001">
    <property type="protein sequence ID" value="NYZ18955.1"/>
    <property type="molecule type" value="Genomic_DNA"/>
</dbReference>
<dbReference type="Gene3D" id="6.10.340.10">
    <property type="match status" value="1"/>
</dbReference>
<gene>
    <name evidence="4" type="ORF">HND93_04465</name>
</gene>
<dbReference type="SMART" id="SM00304">
    <property type="entry name" value="HAMP"/>
    <property type="match status" value="1"/>
</dbReference>
<dbReference type="SUPFAM" id="SSF55073">
    <property type="entry name" value="Nucleotide cyclase"/>
    <property type="match status" value="1"/>
</dbReference>
<sequence length="537" mass="57165">MAGALLVVGLAFLLSVLIGGRSERQLEREIGRSLAEAAYLLVDKLATDMSTRANQVGILAKIDGMRDWTIAQKVMDELKAKDRTLSWIGVIDRSGVVHAASDGILIGANLTARPVFHEGVKGLFIGDVHDAVLLATLLPNPTGEAMKFVDVATPLIDGTGTTVGVLAAHFSWNWAREVQDTLLKPMGDRRGLETFIVGADGVVLMGPSGTVGKTLSIPSVAAARTQGIGWAVEPWPDGGTYVTGYARESGRPGYDGLGWTVLARQPAEAAYADAAALRQEIRLWGLGLAAVFSALIWYAAGLVTRPLRAIADAAERLRKGEPGVQIPEITRGVVEVRDLSRSLRTLVASLTDTRLSLAQMEDAAYQDRLTALPNRRFFEQYAESITAWKNGPPVTVLVMDLDGFKPINDTLGHHAGDAVLRQVAARIASCLRSEDVVARLGGDEFVVVISGELDKEPPDAEEIAGRLIASVNEPVLVAGQAVRVGCSIGIAVWPAHGATLFDTVARADEALYAAKRAGRNMAVRYATGERTAQNAAG</sequence>
<evidence type="ECO:0000313" key="4">
    <source>
        <dbReference type="EMBL" id="NYZ18955.1"/>
    </source>
</evidence>
<feature type="domain" description="HAMP" evidence="2">
    <location>
        <begin position="301"/>
        <end position="355"/>
    </location>
</feature>
<dbReference type="RefSeq" id="WP_180280649.1">
    <property type="nucleotide sequence ID" value="NZ_JABFDB010000001.1"/>
</dbReference>
<proteinExistence type="predicted"/>
<keyword evidence="5" id="KW-1185">Reference proteome</keyword>
<dbReference type="Pfam" id="PF00990">
    <property type="entry name" value="GGDEF"/>
    <property type="match status" value="1"/>
</dbReference>
<feature type="transmembrane region" description="Helical" evidence="1">
    <location>
        <begin position="281"/>
        <end position="300"/>
    </location>
</feature>